<proteinExistence type="predicted"/>
<dbReference type="EMBL" id="JOJR01009131">
    <property type="protein sequence ID" value="RCN26219.1"/>
    <property type="molecule type" value="Genomic_DNA"/>
</dbReference>
<sequence>MSQHHITTDLHFPSVIKVFSILIMVDLTIAARREPPTCIKGTISEYERRLILFFFEEINNLTLMSGKVEFGCHFLQIITCSRIVCIILNQQIPPPRI</sequence>
<dbReference type="Proteomes" id="UP000252519">
    <property type="component" value="Unassembled WGS sequence"/>
</dbReference>
<feature type="chain" id="PRO_5016611736" evidence="1">
    <location>
        <begin position="31"/>
        <end position="97"/>
    </location>
</feature>
<comment type="caution">
    <text evidence="2">The sequence shown here is derived from an EMBL/GenBank/DDBJ whole genome shotgun (WGS) entry which is preliminary data.</text>
</comment>
<name>A0A368F5D6_ANCCA</name>
<keyword evidence="1" id="KW-0732">Signal</keyword>
<gene>
    <name evidence="2" type="ORF">ANCCAN_28061</name>
</gene>
<evidence type="ECO:0000313" key="3">
    <source>
        <dbReference type="Proteomes" id="UP000252519"/>
    </source>
</evidence>
<reference evidence="2 3" key="1">
    <citation type="submission" date="2014-10" db="EMBL/GenBank/DDBJ databases">
        <title>Draft genome of the hookworm Ancylostoma caninum.</title>
        <authorList>
            <person name="Mitreva M."/>
        </authorList>
    </citation>
    <scope>NUCLEOTIDE SEQUENCE [LARGE SCALE GENOMIC DNA]</scope>
    <source>
        <strain evidence="2 3">Baltimore</strain>
    </source>
</reference>
<dbReference type="AlphaFoldDB" id="A0A368F5D6"/>
<evidence type="ECO:0000256" key="1">
    <source>
        <dbReference type="SAM" id="SignalP"/>
    </source>
</evidence>
<feature type="signal peptide" evidence="1">
    <location>
        <begin position="1"/>
        <end position="30"/>
    </location>
</feature>
<protein>
    <submittedName>
        <fullName evidence="2">Uncharacterized protein</fullName>
    </submittedName>
</protein>
<keyword evidence="3" id="KW-1185">Reference proteome</keyword>
<evidence type="ECO:0000313" key="2">
    <source>
        <dbReference type="EMBL" id="RCN26219.1"/>
    </source>
</evidence>
<organism evidence="2 3">
    <name type="scientific">Ancylostoma caninum</name>
    <name type="common">Dog hookworm</name>
    <dbReference type="NCBI Taxonomy" id="29170"/>
    <lineage>
        <taxon>Eukaryota</taxon>
        <taxon>Metazoa</taxon>
        <taxon>Ecdysozoa</taxon>
        <taxon>Nematoda</taxon>
        <taxon>Chromadorea</taxon>
        <taxon>Rhabditida</taxon>
        <taxon>Rhabditina</taxon>
        <taxon>Rhabditomorpha</taxon>
        <taxon>Strongyloidea</taxon>
        <taxon>Ancylostomatidae</taxon>
        <taxon>Ancylostomatinae</taxon>
        <taxon>Ancylostoma</taxon>
    </lineage>
</organism>
<accession>A0A368F5D6</accession>